<dbReference type="Pfam" id="PF13148">
    <property type="entry name" value="DUF3987"/>
    <property type="match status" value="1"/>
</dbReference>
<dbReference type="Proteomes" id="UP001368270">
    <property type="component" value="Unassembled WGS sequence"/>
</dbReference>
<organism evidence="1 2">
    <name type="scientific">Cognatishimia coralii</name>
    <dbReference type="NCBI Taxonomy" id="3083254"/>
    <lineage>
        <taxon>Bacteria</taxon>
        <taxon>Pseudomonadati</taxon>
        <taxon>Pseudomonadota</taxon>
        <taxon>Alphaproteobacteria</taxon>
        <taxon>Rhodobacterales</taxon>
        <taxon>Paracoccaceae</taxon>
        <taxon>Cognatishimia</taxon>
    </lineage>
</organism>
<dbReference type="EMBL" id="JBBGAZ010000003">
    <property type="protein sequence ID" value="MEJ5218071.1"/>
    <property type="molecule type" value="Genomic_DNA"/>
</dbReference>
<accession>A0ABU8QFD7</accession>
<reference evidence="1 2" key="1">
    <citation type="submission" date="2024-03" db="EMBL/GenBank/DDBJ databases">
        <title>Cognatishimia coralii sp. nov., a marine bacterium isolated from coral surrounding seawater.</title>
        <authorList>
            <person name="Liu X."/>
            <person name="Liu S."/>
            <person name="Sun H."/>
            <person name="Zhang Y."/>
        </authorList>
    </citation>
    <scope>NUCLEOTIDE SEQUENCE [LARGE SCALE GENOMIC DNA]</scope>
    <source>
        <strain evidence="1 2">D5M38</strain>
    </source>
</reference>
<dbReference type="RefSeq" id="WP_339403016.1">
    <property type="nucleotide sequence ID" value="NZ_JBBGAZ010000003.1"/>
</dbReference>
<gene>
    <name evidence="1" type="ORF">WG622_07445</name>
</gene>
<comment type="caution">
    <text evidence="1">The sequence shown here is derived from an EMBL/GenBank/DDBJ whole genome shotgun (WGS) entry which is preliminary data.</text>
</comment>
<evidence type="ECO:0000313" key="1">
    <source>
        <dbReference type="EMBL" id="MEJ5218071.1"/>
    </source>
</evidence>
<dbReference type="InterPro" id="IPR025048">
    <property type="entry name" value="DUF3987"/>
</dbReference>
<name>A0ABU8QFD7_9RHOB</name>
<keyword evidence="2" id="KW-1185">Reference proteome</keyword>
<sequence>MPQAPVEPSDPRKILSDLTFEGLLHHFESGSPSVGIFSDEGGQIFGGHAMSKKNLLKTVAGLSKVWDAAPLNRTRAGQPLRTFRHRRGCLHLMLQGKVAESVFANEILKDQGFLSRCLIAVPESHIGTRLIREDDTTMREKERAKVNLAEFSAQISHLLSKSKDLNGDAKELNLGVLSLDPGARDELIAFANRLEAQQAKGQSLEGIRGFASKAAEQAARIAGVFTLLADPDAQSVNRETISDAAHLANWYVEQALCALDAGFVDPAMKEAEQLRQWLIKKHRNTTFVKRDVVKSGPSNIRDTRKVERLLAILEEYHWVEKCSDVEQGQVRTRKAWRLVCHD</sequence>
<protein>
    <submittedName>
        <fullName evidence="1">DUF3987 domain-containing protein</fullName>
    </submittedName>
</protein>
<evidence type="ECO:0000313" key="2">
    <source>
        <dbReference type="Proteomes" id="UP001368270"/>
    </source>
</evidence>
<proteinExistence type="predicted"/>